<protein>
    <recommendedName>
        <fullName evidence="1">Phage head morphogenesis domain-containing protein</fullName>
    </recommendedName>
</protein>
<dbReference type="RefSeq" id="WP_279378303.1">
    <property type="nucleotide sequence ID" value="NZ_CP121769.1"/>
</dbReference>
<evidence type="ECO:0000259" key="1">
    <source>
        <dbReference type="Pfam" id="PF04233"/>
    </source>
</evidence>
<dbReference type="InterPro" id="IPR006141">
    <property type="entry name" value="Intein_N"/>
</dbReference>
<dbReference type="AlphaFoldDB" id="A0AAJ6AGK2"/>
<evidence type="ECO:0000313" key="2">
    <source>
        <dbReference type="EMBL" id="WGE09008.1"/>
    </source>
</evidence>
<dbReference type="InterPro" id="IPR006528">
    <property type="entry name" value="Phage_head_morphogenesis_dom"/>
</dbReference>
<dbReference type="Gene3D" id="2.170.16.10">
    <property type="entry name" value="Hedgehog/Intein (Hint) domain"/>
    <property type="match status" value="1"/>
</dbReference>
<evidence type="ECO:0000313" key="3">
    <source>
        <dbReference type="Proteomes" id="UP001222296"/>
    </source>
</evidence>
<dbReference type="InterPro" id="IPR036844">
    <property type="entry name" value="Hint_dom_sf"/>
</dbReference>
<dbReference type="Proteomes" id="UP001222296">
    <property type="component" value="Chromosome"/>
</dbReference>
<feature type="domain" description="Phage head morphogenesis" evidence="1">
    <location>
        <begin position="162"/>
        <end position="273"/>
    </location>
</feature>
<sequence>MKTTAKAKKLIEGKPLIVGSGISEKYAQSVVKVLNAMHKEALKGAEEIYEKYGHAYASDSAIGQDGLPKGGSLISQLRIFFNALLNKYNPIFNLIAKKSTEKMVEQTLKNTKSTLNLSLRELGQGLAIKMDYTSERVKDITQAATMEAVSLIKTIPQKHLGDVQKVLMHSISSDGKGYAELKPFLQKLYKGNARKAHLVAIDQTRKTYLNIQAENMKYLGIKKFKWVHSGGGREPRKLHQELNGKVFSFDAPPYIGDMYGQKVYGLPGHLPNCFIGSTNFFLPNGCKKLFRRRFDGKLTKLITASGKVLMVTPNHPILTNNGWCAADKVNVGDYVFKAVNQIFNGSETNIDNMGVCASDLFNSISQLLGSGCSTASSPAFEFHGDISDNEVDIIDIDSFLSAEFDARLCKELVEFLFTWTDKIGDEVSFLEFSPEYKLIGRAFFASNSIVSRFNSLLALFSGQSSIHSDIRSRLISDINVILNENTTNNRTTNTEFSRDCKHALSLFIQVDNFSAGHILACVARAFDFWDTEANASKFLREVVGVTAEFSGYFFETDSIRKEIDCVVQKISGIDSLSHYVYNLETSKNWYLAEDIISHNCGCSMSPVFDFEVEDD</sequence>
<gene>
    <name evidence="2" type="ORF">QBL01_07005</name>
</gene>
<dbReference type="PROSITE" id="PS50818">
    <property type="entry name" value="INTEIN_C_TER"/>
    <property type="match status" value="1"/>
</dbReference>
<dbReference type="GO" id="GO:0016539">
    <property type="term" value="P:intein-mediated protein splicing"/>
    <property type="evidence" value="ECO:0007669"/>
    <property type="project" value="InterPro"/>
</dbReference>
<dbReference type="InterPro" id="IPR030934">
    <property type="entry name" value="Intein_C"/>
</dbReference>
<dbReference type="Pfam" id="PF14890">
    <property type="entry name" value="Intein_splicing"/>
    <property type="match status" value="1"/>
</dbReference>
<dbReference type="SUPFAM" id="SSF51294">
    <property type="entry name" value="Hedgehog/intein (Hint) domain"/>
    <property type="match status" value="1"/>
</dbReference>
<dbReference type="EMBL" id="CP121769">
    <property type="protein sequence ID" value="WGE09008.1"/>
    <property type="molecule type" value="Genomic_DNA"/>
</dbReference>
<name>A0AAJ6AGK2_GLAPU</name>
<reference evidence="2" key="1">
    <citation type="submission" date="2023-04" db="EMBL/GenBank/DDBJ databases">
        <title>Molecular characterization of the Integrative and Conjugative elements harboring multidrug-resistance gene from Glaesserella (Haemophilus) parasuis.</title>
        <authorList>
            <person name="Che Y."/>
            <person name="Zhou L."/>
        </authorList>
    </citation>
    <scope>NUCLEOTIDE SEQUENCE</scope>
    <source>
        <strain evidence="2">Z44</strain>
    </source>
</reference>
<accession>A0AAJ6AGK2</accession>
<dbReference type="Pfam" id="PF04233">
    <property type="entry name" value="Phage_Mu_F"/>
    <property type="match status" value="1"/>
</dbReference>
<proteinExistence type="predicted"/>
<dbReference type="CDD" id="cd00081">
    <property type="entry name" value="Hint"/>
    <property type="match status" value="1"/>
</dbReference>
<organism evidence="2 3">
    <name type="scientific">Glaesserella parasuis</name>
    <name type="common">Haemophilus parasuis</name>
    <dbReference type="NCBI Taxonomy" id="738"/>
    <lineage>
        <taxon>Bacteria</taxon>
        <taxon>Pseudomonadati</taxon>
        <taxon>Pseudomonadota</taxon>
        <taxon>Gammaproteobacteria</taxon>
        <taxon>Pasteurellales</taxon>
        <taxon>Pasteurellaceae</taxon>
        <taxon>Glaesserella</taxon>
    </lineage>
</organism>
<dbReference type="PROSITE" id="PS50817">
    <property type="entry name" value="INTEIN_N_TER"/>
    <property type="match status" value="1"/>
</dbReference>